<feature type="domain" description="Disulphide bond isomerase DsbC/G N-terminal" evidence="8">
    <location>
        <begin position="21"/>
        <end position="88"/>
    </location>
</feature>
<name>A0AA49FKN8_9PROT</name>
<organism evidence="10">
    <name type="scientific">Candidatus Nitricoxidivorans perseverans</name>
    <dbReference type="NCBI Taxonomy" id="2975601"/>
    <lineage>
        <taxon>Bacteria</taxon>
        <taxon>Pseudomonadati</taxon>
        <taxon>Pseudomonadota</taxon>
        <taxon>Betaproteobacteria</taxon>
        <taxon>Nitrosomonadales</taxon>
        <taxon>Sterolibacteriaceae</taxon>
        <taxon>Candidatus Nitricoxidivorans</taxon>
    </lineage>
</organism>
<reference evidence="10" key="1">
    <citation type="journal article" date="2023" name="Nat. Microbiol.">
        <title>Enrichment and characterization of a nitric oxide-reducing microbial community in a continuous bioreactor.</title>
        <authorList>
            <person name="Garrido-Amador P."/>
            <person name="Stortenbeker N."/>
            <person name="Wessels H.J.C.T."/>
            <person name="Speth D.R."/>
            <person name="Garcia-Heredia I."/>
            <person name="Kartal B."/>
        </authorList>
    </citation>
    <scope>NUCLEOTIDE SEQUENCE</scope>
    <source>
        <strain evidence="10">MAG1</strain>
    </source>
</reference>
<evidence type="ECO:0000259" key="8">
    <source>
        <dbReference type="Pfam" id="PF10411"/>
    </source>
</evidence>
<dbReference type="Gene3D" id="3.40.30.10">
    <property type="entry name" value="Glutaredoxin"/>
    <property type="match status" value="1"/>
</dbReference>
<dbReference type="CDD" id="cd03020">
    <property type="entry name" value="DsbA_DsbC_DsbG"/>
    <property type="match status" value="1"/>
</dbReference>
<protein>
    <recommendedName>
        <fullName evidence="7">Thiol:disulfide interchange protein</fullName>
    </recommendedName>
</protein>
<dbReference type="InterPro" id="IPR033954">
    <property type="entry name" value="DiS-bond_Isoase_DsbC/G"/>
</dbReference>
<dbReference type="SUPFAM" id="SSF54423">
    <property type="entry name" value="DsbC/DsbG N-terminal domain-like"/>
    <property type="match status" value="1"/>
</dbReference>
<dbReference type="InterPro" id="IPR018950">
    <property type="entry name" value="DiS-bond_isomerase_DsbC/G_N"/>
</dbReference>
<dbReference type="InterPro" id="IPR036249">
    <property type="entry name" value="Thioredoxin-like_sf"/>
</dbReference>
<dbReference type="InterPro" id="IPR009094">
    <property type="entry name" value="DiS-bond_isomerase_DsbC/G_N_sf"/>
</dbReference>
<keyword evidence="6 7" id="KW-0676">Redox-active center</keyword>
<keyword evidence="5" id="KW-1015">Disulfide bond</keyword>
<keyword evidence="3 7" id="KW-0732">Signal</keyword>
<dbReference type="SUPFAM" id="SSF52833">
    <property type="entry name" value="Thioredoxin-like"/>
    <property type="match status" value="1"/>
</dbReference>
<proteinExistence type="inferred from homology"/>
<accession>A0AA49FKN8</accession>
<evidence type="ECO:0000256" key="7">
    <source>
        <dbReference type="RuleBase" id="RU364038"/>
    </source>
</evidence>
<dbReference type="GO" id="GO:0042597">
    <property type="term" value="C:periplasmic space"/>
    <property type="evidence" value="ECO:0007669"/>
    <property type="project" value="UniProtKB-SubCell"/>
</dbReference>
<evidence type="ECO:0000256" key="2">
    <source>
        <dbReference type="ARBA" id="ARBA00009813"/>
    </source>
</evidence>
<dbReference type="PROSITE" id="PS00194">
    <property type="entry name" value="THIOREDOXIN_1"/>
    <property type="match status" value="1"/>
</dbReference>
<evidence type="ECO:0000256" key="3">
    <source>
        <dbReference type="ARBA" id="ARBA00022729"/>
    </source>
</evidence>
<dbReference type="Proteomes" id="UP001234916">
    <property type="component" value="Chromosome"/>
</dbReference>
<dbReference type="KEGG" id="npv:OHM77_10785"/>
<dbReference type="Pfam" id="PF13098">
    <property type="entry name" value="Thioredoxin_2"/>
    <property type="match status" value="1"/>
</dbReference>
<sequence length="238" mass="25672">MIKRILGGSLAAFALTLPAIALADEAEVKKAVEAWIGKAAKVDAVRKAGFLGLYEVQVGGDLIYTDEKVGHVFIGNVIDVKAKKDLTEERKAKLSQIKFSDLPLDLAIKQVRGSGKRVVATFEDPNCTYCRKLAKEMQGFTDVTIYTFLYPILSQDSADKSKAIWCAPDRAKAWNDLMLNGTVPAAGNCDAPVEKVVALGRKLNIRGTPTIFFTDGNRVPGFMPGPQLDQAISRAGGG</sequence>
<keyword evidence="4 7" id="KW-0574">Periplasm</keyword>
<comment type="function">
    <text evidence="7">Required for disulfide bond formation in some periplasmic proteins. Acts by transferring its disulfide bond to other proteins and is reduced in the process.</text>
</comment>
<feature type="domain" description="Thioredoxin-like fold" evidence="9">
    <location>
        <begin position="112"/>
        <end position="231"/>
    </location>
</feature>
<feature type="chain" id="PRO_5041489422" description="Thiol:disulfide interchange protein" evidence="7">
    <location>
        <begin position="24"/>
        <end position="238"/>
    </location>
</feature>
<dbReference type="EMBL" id="CP107246">
    <property type="protein sequence ID" value="WIM05177.1"/>
    <property type="molecule type" value="Genomic_DNA"/>
</dbReference>
<dbReference type="PANTHER" id="PTHR35272:SF3">
    <property type="entry name" value="THIOL:DISULFIDE INTERCHANGE PROTEIN DSBC"/>
    <property type="match status" value="1"/>
</dbReference>
<evidence type="ECO:0000259" key="9">
    <source>
        <dbReference type="Pfam" id="PF13098"/>
    </source>
</evidence>
<dbReference type="AlphaFoldDB" id="A0AA49FKN8"/>
<dbReference type="InterPro" id="IPR017937">
    <property type="entry name" value="Thioredoxin_CS"/>
</dbReference>
<evidence type="ECO:0000256" key="6">
    <source>
        <dbReference type="ARBA" id="ARBA00023284"/>
    </source>
</evidence>
<dbReference type="Gene3D" id="3.10.450.70">
    <property type="entry name" value="Disulphide bond isomerase, DsbC/G, N-terminal"/>
    <property type="match status" value="1"/>
</dbReference>
<comment type="subcellular location">
    <subcellularLocation>
        <location evidence="1 7">Periplasm</location>
    </subcellularLocation>
</comment>
<comment type="similarity">
    <text evidence="2 7">Belongs to the thioredoxin family. DsbC subfamily.</text>
</comment>
<dbReference type="Pfam" id="PF10411">
    <property type="entry name" value="DsbC_N"/>
    <property type="match status" value="1"/>
</dbReference>
<evidence type="ECO:0000256" key="1">
    <source>
        <dbReference type="ARBA" id="ARBA00004418"/>
    </source>
</evidence>
<feature type="signal peptide" evidence="7">
    <location>
        <begin position="1"/>
        <end position="23"/>
    </location>
</feature>
<evidence type="ECO:0000256" key="4">
    <source>
        <dbReference type="ARBA" id="ARBA00022764"/>
    </source>
</evidence>
<evidence type="ECO:0000256" key="5">
    <source>
        <dbReference type="ARBA" id="ARBA00023157"/>
    </source>
</evidence>
<dbReference type="PANTHER" id="PTHR35272">
    <property type="entry name" value="THIOL:DISULFIDE INTERCHANGE PROTEIN DSBC-RELATED"/>
    <property type="match status" value="1"/>
</dbReference>
<dbReference type="InterPro" id="IPR012336">
    <property type="entry name" value="Thioredoxin-like_fold"/>
</dbReference>
<dbReference type="InterPro" id="IPR051470">
    <property type="entry name" value="Thiol:disulfide_interchange"/>
</dbReference>
<evidence type="ECO:0000313" key="10">
    <source>
        <dbReference type="EMBL" id="WIM05177.1"/>
    </source>
</evidence>
<gene>
    <name evidence="10" type="ORF">OHM77_10785</name>
</gene>